<dbReference type="PROSITE" id="PS00012">
    <property type="entry name" value="PHOSPHOPANTETHEINE"/>
    <property type="match status" value="1"/>
</dbReference>
<organism evidence="5 6">
    <name type="scientific">Xanthobacter dioxanivorans</name>
    <dbReference type="NCBI Taxonomy" id="2528964"/>
    <lineage>
        <taxon>Bacteria</taxon>
        <taxon>Pseudomonadati</taxon>
        <taxon>Pseudomonadota</taxon>
        <taxon>Alphaproteobacteria</taxon>
        <taxon>Hyphomicrobiales</taxon>
        <taxon>Xanthobacteraceae</taxon>
        <taxon>Xanthobacter</taxon>
    </lineage>
</organism>
<dbReference type="Gene3D" id="3.30.559.10">
    <property type="entry name" value="Chloramphenicol acetyltransferase-like domain"/>
    <property type="match status" value="2"/>
</dbReference>
<dbReference type="InterPro" id="IPR006162">
    <property type="entry name" value="Ppantetheine_attach_site"/>
</dbReference>
<evidence type="ECO:0000256" key="3">
    <source>
        <dbReference type="ARBA" id="ARBA00022553"/>
    </source>
</evidence>
<keyword evidence="3" id="KW-0597">Phosphoprotein</keyword>
<dbReference type="FunFam" id="1.10.1200.10:FF:000016">
    <property type="entry name" value="Non-ribosomal peptide synthase"/>
    <property type="match status" value="1"/>
</dbReference>
<evidence type="ECO:0000259" key="4">
    <source>
        <dbReference type="PROSITE" id="PS50075"/>
    </source>
</evidence>
<dbReference type="FunFam" id="2.30.38.10:FF:000002">
    <property type="entry name" value="Enterobactin synthase component F"/>
    <property type="match status" value="1"/>
</dbReference>
<dbReference type="SUPFAM" id="SSF47336">
    <property type="entry name" value="ACP-like"/>
    <property type="match status" value="2"/>
</dbReference>
<dbReference type="InterPro" id="IPR029058">
    <property type="entry name" value="AB_hydrolase_fold"/>
</dbReference>
<dbReference type="SMART" id="SM00824">
    <property type="entry name" value="PKS_TE"/>
    <property type="match status" value="1"/>
</dbReference>
<dbReference type="Gene3D" id="2.30.38.10">
    <property type="entry name" value="Luciferase, Domain 3"/>
    <property type="match status" value="2"/>
</dbReference>
<keyword evidence="6" id="KW-1185">Reference proteome</keyword>
<evidence type="ECO:0000256" key="2">
    <source>
        <dbReference type="ARBA" id="ARBA00022450"/>
    </source>
</evidence>
<dbReference type="FunFam" id="3.40.50.980:FF:000002">
    <property type="entry name" value="Enterobactin synthetase component F"/>
    <property type="match status" value="1"/>
</dbReference>
<accession>A0A974PLD9</accession>
<dbReference type="InterPro" id="IPR010071">
    <property type="entry name" value="AA_adenyl_dom"/>
</dbReference>
<feature type="domain" description="Carrier" evidence="4">
    <location>
        <begin position="989"/>
        <end position="1063"/>
    </location>
</feature>
<dbReference type="GO" id="GO:0072330">
    <property type="term" value="P:monocarboxylic acid biosynthetic process"/>
    <property type="evidence" value="ECO:0007669"/>
    <property type="project" value="UniProtKB-ARBA"/>
</dbReference>
<dbReference type="RefSeq" id="WP_203192604.1">
    <property type="nucleotide sequence ID" value="NZ_CP063362.1"/>
</dbReference>
<dbReference type="GO" id="GO:0009366">
    <property type="term" value="C:enterobactin synthetase complex"/>
    <property type="evidence" value="ECO:0007669"/>
    <property type="project" value="TreeGrafter"/>
</dbReference>
<keyword evidence="2" id="KW-0596">Phosphopantetheine</keyword>
<dbReference type="FunFam" id="2.30.38.10:FF:000001">
    <property type="entry name" value="Non-ribosomal peptide synthetase PvdI"/>
    <property type="match status" value="1"/>
</dbReference>
<dbReference type="GO" id="GO:0043041">
    <property type="term" value="P:amino acid activation for nonribosomal peptide biosynthetic process"/>
    <property type="evidence" value="ECO:0007669"/>
    <property type="project" value="TreeGrafter"/>
</dbReference>
<dbReference type="InterPro" id="IPR009081">
    <property type="entry name" value="PP-bd_ACP"/>
</dbReference>
<feature type="domain" description="Carrier" evidence="4">
    <location>
        <begin position="2056"/>
        <end position="2131"/>
    </location>
</feature>
<dbReference type="Gene3D" id="3.30.300.30">
    <property type="match status" value="2"/>
</dbReference>
<dbReference type="SUPFAM" id="SSF53474">
    <property type="entry name" value="alpha/beta-Hydrolases"/>
    <property type="match status" value="1"/>
</dbReference>
<dbReference type="Pfam" id="PF00501">
    <property type="entry name" value="AMP-binding"/>
    <property type="match status" value="2"/>
</dbReference>
<dbReference type="KEGG" id="xdi:EZH22_22235"/>
<sequence length="2402" mass="258622">MRILPLVGTQLGIWLADQIDGRGNTYVIAHAVELTGDIAVDHLEQAIRHGLAEADTVGARFFADEAGAWQVLRPAGERGSGISIERMDLGAAEDPGAAARAIMAQDVGEDLPAAGDRRLCRQILMDLAAPGEAPRWLWYQRYHHLMLDGFSFTALTRRVADIYTALVEARPAAPSPFVGVASVIEEHCTYAASPGFAKDREFWREYCRDLPSPCDLSTRRTLLGEDAAPPQARIIAHAHDLPAGTLDALEDAAAAADVAVFDMLMAAIAAYLGRVSGADTQVVGVPFMRRMGSMAAAAVAPVVNVLPVRTEAAPALPLPALAGRVKAALRDVRRHQRYDAEQIQRDLGYVGSGRALYGPVVNYRMFDYDLRFGNVRGVTHHIATGPVDDIEFGILIQDGRITLELRADSDRYDPTDLARHGARIERLLDAFRSDPATPISSLPVMAEEEAKFLAASATGAPTRPLAGAATLLDLFTQSAARTPDATALVCGPHRLTFRALSERVYRLARHLIAEGIGPGDAVAVALPRSADAVVALLGVLASGAAYLPLDLDHPSARLDAMCMDARPRRAITCRAAAHRLPADLPALCLDDPALTAAMAGLPGTPVQPRERRTRLGPDAVAAIIFTSGSTGRPKGVMNTHGALLNLVSSHWREIYGPGLDALRARHPGRTLRAAHTHSFAFDSSWLQLFWMLLGQELHVIDEDMRRDAHALVAHIRETGIDALDLPPSFCAQMLGCGLMDADGHPPTVLLIGGEAASPALWTALRRHPRLLAHNLYGPTEYTVDTLRAAIGETQAPVVGRPVGNTRVHVLDRLLQPVPVGAVGELYIAGAGLARGYCGRPALTAERFVADPAAEGGLMYRTGDLVRWTAEGRVEFLGRADHQVKVRGYRVEIPEIEAALATLPGVQTALVLAEAVNDSHRLLAYCTLEGVDDPRARDWRAQDLRHALRERLPDYMVPAAVMILEAFPLNVNGKVDRSRLPSPSAVVEAAPSTPEEMRVARAMAQALKLPAVGAESDFFALGGDSISAIVLCNALRAEGFSLRPRDVFLCRDPRRMAHAMTQIAPLAPTFAAPGLPEVVSPVELMTLRARYGTVAEVLPVLPTQKGMLFHAQLGTQAENYNAFTRVEMEGPLDVRRLRRAFDAVLRRHPQLAGLFDTAGEEPVLVVPALPEGTLWPWSEHDLSALDPDDRPAALTRLEAAAVERNLVAPTFRRLLHAELIRLAPEHHVLIILVHHLMIDGWSTPLLLRDLMAAYGSDAPLPPLPVTYGEVVRRLALHDRTAGRAAWAEALAGAVPCRLFEHVSTTATVEEASATLPPDLTDALLSEARRRGITLNVLMQAVWGAALGAMAGRDEVIFGTPVSGRATDIAGVEAQVGLFLNTVPVRVQLAPASSLWEQMEAMQARHARLMEHDGLGLGEIQAVAGAGALFDTLLVVENYPDSDYLGHDLAGLRLTEIRNRGYSHYPLALLVLPGPGLTLLVENRGALADAVALAARMVALLEALARHPELPLCALPMATAEDIDLAAAANATERPLPPLTLRDLLVAQAARTPDLVALVDETHGLTYREARHQVLHLARRLRSEGVRPGEVVAVALPRSARLSLALLAVIEAGAAFLPLDLSYPAERLAFMLQDAAPRLLLTDAASRDLVGTRVPALLFDTLADADTEAGEYVPDDGLSPDHPAYVLYTSGTTGRPKGAVVAHGAIVNRILWMQHQYPLATADVVLQKTPCGFDVSVWEFFWSHMVGARLVMAPPDAHRDPEALCDLIARHAVTTLHFVPSMLAIFLGLLEDDAARRERCASLATVFASGEALAKGLARSFSDLLPAAALHNLYGPTEAAVDVTYAPAAGANAEGGGGVPIGRPVWNTQLRILDHQLRPVPVGLAGELYLCGVQLAHGYLNRPGLTAERFVADPFAAGRRMYRTGDVARWLPAGEVEYLGRADHQIKIRGQRVELGEIEARMEGLPGVARAVAHAVALGGAIAGADARQIVGYVVPEPGAVIEPEEVRGALQAVLPAHMLPAVVVVLDALPLSANGKLDRKALPVPQGPAAEGAAGRPPAEGLERRLAAIFADLLDRESVGADEDFFAIGGHSLLAMRLAARIRRELRRQVSVGQIVVMPTVARLAEHLVAGELVDGMARSGFDLVVRLRDGRGAPLICIYPASGVSWQYSVLSRYLRKDMPIVGLQSPRPNGPIAMSASMDEVCDRQLAILREVQPEGPYYLLGYSLGGTVAYGLAARLRRMGEEVRFLGLLDTYPAEAHDWSDPDGAQANLGAEREQEKFINDAMADVMDDDFRREKEEMFGHIFENYGDAVTLLSQATTEDYDGHVTLFVAGKSMLPEIDPEGVWTHRVGRLSIHRLAHCSHEDIVSPASLEILGPLLNALIEDADAAERRSIRLPDQKAG</sequence>
<dbReference type="Pfam" id="PF00975">
    <property type="entry name" value="Thioesterase"/>
    <property type="match status" value="1"/>
</dbReference>
<dbReference type="InterPro" id="IPR025110">
    <property type="entry name" value="AMP-bd_C"/>
</dbReference>
<dbReference type="GO" id="GO:0005829">
    <property type="term" value="C:cytosol"/>
    <property type="evidence" value="ECO:0007669"/>
    <property type="project" value="TreeGrafter"/>
</dbReference>
<dbReference type="Gene3D" id="1.10.1200.10">
    <property type="entry name" value="ACP-like"/>
    <property type="match status" value="1"/>
</dbReference>
<dbReference type="Gene3D" id="3.40.50.980">
    <property type="match status" value="4"/>
</dbReference>
<dbReference type="CDD" id="cd17646">
    <property type="entry name" value="A_NRPS_AB3403-like"/>
    <property type="match status" value="1"/>
</dbReference>
<dbReference type="Gene3D" id="3.40.50.1820">
    <property type="entry name" value="alpha/beta hydrolase"/>
    <property type="match status" value="1"/>
</dbReference>
<dbReference type="GO" id="GO:0031177">
    <property type="term" value="F:phosphopantetheine binding"/>
    <property type="evidence" value="ECO:0007669"/>
    <property type="project" value="InterPro"/>
</dbReference>
<dbReference type="EMBL" id="CP063362">
    <property type="protein sequence ID" value="QRG05732.1"/>
    <property type="molecule type" value="Genomic_DNA"/>
</dbReference>
<reference evidence="5 6" key="1">
    <citation type="submission" date="2020-10" db="EMBL/GenBank/DDBJ databases">
        <title>Degradation of 1,4-Dioxane by Xanthobacter sp. YN2, via a Novel Group-2 Soluble Di-Iron Monooxygenase.</title>
        <authorList>
            <person name="Ma F."/>
            <person name="Wang Y."/>
            <person name="Yang J."/>
            <person name="Guo H."/>
            <person name="Su D."/>
            <person name="Yu L."/>
        </authorList>
    </citation>
    <scope>NUCLEOTIDE SEQUENCE [LARGE SCALE GENOMIC DNA]</scope>
    <source>
        <strain evidence="5 6">YN2</strain>
    </source>
</reference>
<dbReference type="SUPFAM" id="SSF56801">
    <property type="entry name" value="Acetyl-CoA synthetase-like"/>
    <property type="match status" value="2"/>
</dbReference>
<name>A0A974PLD9_9HYPH</name>
<comment type="cofactor">
    <cofactor evidence="1">
        <name>pantetheine 4'-phosphate</name>
        <dbReference type="ChEBI" id="CHEBI:47942"/>
    </cofactor>
</comment>
<dbReference type="Pfam" id="PF00668">
    <property type="entry name" value="Condensation"/>
    <property type="match status" value="2"/>
</dbReference>
<dbReference type="PROSITE" id="PS00455">
    <property type="entry name" value="AMP_BINDING"/>
    <property type="match status" value="2"/>
</dbReference>
<dbReference type="SUPFAM" id="SSF52777">
    <property type="entry name" value="CoA-dependent acyltransferases"/>
    <property type="match status" value="4"/>
</dbReference>
<dbReference type="GO" id="GO:0009239">
    <property type="term" value="P:enterobactin biosynthetic process"/>
    <property type="evidence" value="ECO:0007669"/>
    <property type="project" value="TreeGrafter"/>
</dbReference>
<protein>
    <submittedName>
        <fullName evidence="5">Amino acid adenylation domain-containing protein</fullName>
    </submittedName>
</protein>
<dbReference type="FunFam" id="3.30.300.30:FF:000015">
    <property type="entry name" value="Nonribosomal peptide synthase SidD"/>
    <property type="match status" value="1"/>
</dbReference>
<dbReference type="InterPro" id="IPR000873">
    <property type="entry name" value="AMP-dep_synth/lig_dom"/>
</dbReference>
<dbReference type="PANTHER" id="PTHR45527:SF1">
    <property type="entry name" value="FATTY ACID SYNTHASE"/>
    <property type="match status" value="1"/>
</dbReference>
<dbReference type="InterPro" id="IPR020802">
    <property type="entry name" value="TesA-like"/>
</dbReference>
<dbReference type="Pfam" id="PF00550">
    <property type="entry name" value="PP-binding"/>
    <property type="match status" value="2"/>
</dbReference>
<dbReference type="InterPro" id="IPR036736">
    <property type="entry name" value="ACP-like_sf"/>
</dbReference>
<dbReference type="PROSITE" id="PS50075">
    <property type="entry name" value="CARRIER"/>
    <property type="match status" value="2"/>
</dbReference>
<dbReference type="InterPro" id="IPR020845">
    <property type="entry name" value="AMP-binding_CS"/>
</dbReference>
<dbReference type="NCBIfam" id="TIGR01733">
    <property type="entry name" value="AA-adenyl-dom"/>
    <property type="match status" value="2"/>
</dbReference>
<proteinExistence type="predicted"/>
<evidence type="ECO:0000313" key="6">
    <source>
        <dbReference type="Proteomes" id="UP000596427"/>
    </source>
</evidence>
<dbReference type="InterPro" id="IPR045851">
    <property type="entry name" value="AMP-bd_C_sf"/>
</dbReference>
<dbReference type="InterPro" id="IPR001031">
    <property type="entry name" value="Thioesterase"/>
</dbReference>
<gene>
    <name evidence="5" type="ORF">EZH22_22235</name>
</gene>
<evidence type="ECO:0000313" key="5">
    <source>
        <dbReference type="EMBL" id="QRG05732.1"/>
    </source>
</evidence>
<dbReference type="Pfam" id="PF13193">
    <property type="entry name" value="AMP-binding_C"/>
    <property type="match status" value="2"/>
</dbReference>
<dbReference type="Proteomes" id="UP000596427">
    <property type="component" value="Chromosome"/>
</dbReference>
<dbReference type="InterPro" id="IPR023213">
    <property type="entry name" value="CAT-like_dom_sf"/>
</dbReference>
<evidence type="ECO:0000256" key="1">
    <source>
        <dbReference type="ARBA" id="ARBA00001957"/>
    </source>
</evidence>
<dbReference type="FunFam" id="3.40.50.12780:FF:000012">
    <property type="entry name" value="Non-ribosomal peptide synthetase"/>
    <property type="match status" value="1"/>
</dbReference>
<dbReference type="InterPro" id="IPR001242">
    <property type="entry name" value="Condensation_dom"/>
</dbReference>
<dbReference type="Gene3D" id="3.30.559.30">
    <property type="entry name" value="Nonribosomal peptide synthetase, condensation domain"/>
    <property type="match status" value="2"/>
</dbReference>
<dbReference type="PANTHER" id="PTHR45527">
    <property type="entry name" value="NONRIBOSOMAL PEPTIDE SYNTHETASE"/>
    <property type="match status" value="1"/>
</dbReference>
<dbReference type="SMART" id="SM00823">
    <property type="entry name" value="PKS_PP"/>
    <property type="match status" value="2"/>
</dbReference>
<dbReference type="GO" id="GO:0047527">
    <property type="term" value="F:2,3-dihydroxybenzoate-serine ligase activity"/>
    <property type="evidence" value="ECO:0007669"/>
    <property type="project" value="TreeGrafter"/>
</dbReference>
<dbReference type="CDD" id="cd05930">
    <property type="entry name" value="A_NRPS"/>
    <property type="match status" value="1"/>
</dbReference>
<dbReference type="InterPro" id="IPR020806">
    <property type="entry name" value="PKS_PP-bd"/>
</dbReference>